<dbReference type="PANTHER" id="PTHR23112:SF37">
    <property type="entry name" value="G PROTEIN-COUPLED RECEPTOR GPR1"/>
    <property type="match status" value="1"/>
</dbReference>
<evidence type="ECO:0000256" key="5">
    <source>
        <dbReference type="SAM" id="Phobius"/>
    </source>
</evidence>
<name>A0A550C636_9AGAR</name>
<dbReference type="Proteomes" id="UP000320762">
    <property type="component" value="Unassembled WGS sequence"/>
</dbReference>
<feature type="transmembrane region" description="Helical" evidence="5">
    <location>
        <begin position="236"/>
        <end position="257"/>
    </location>
</feature>
<keyword evidence="7" id="KW-1185">Reference proteome</keyword>
<dbReference type="Gene3D" id="1.20.1070.10">
    <property type="entry name" value="Rhodopsin 7-helix transmembrane proteins"/>
    <property type="match status" value="1"/>
</dbReference>
<keyword evidence="2 5" id="KW-0812">Transmembrane</keyword>
<dbReference type="EMBL" id="VDMD01000023">
    <property type="protein sequence ID" value="TRM60269.1"/>
    <property type="molecule type" value="Genomic_DNA"/>
</dbReference>
<evidence type="ECO:0000256" key="4">
    <source>
        <dbReference type="ARBA" id="ARBA00023136"/>
    </source>
</evidence>
<keyword evidence="4 5" id="KW-0472">Membrane</keyword>
<dbReference type="PANTHER" id="PTHR23112">
    <property type="entry name" value="G PROTEIN-COUPLED RECEPTOR 157-RELATED"/>
    <property type="match status" value="1"/>
</dbReference>
<evidence type="ECO:0000256" key="2">
    <source>
        <dbReference type="ARBA" id="ARBA00022692"/>
    </source>
</evidence>
<feature type="transmembrane region" description="Helical" evidence="5">
    <location>
        <begin position="126"/>
        <end position="149"/>
    </location>
</feature>
<dbReference type="Pfam" id="PF05462">
    <property type="entry name" value="Dicty_CAR"/>
    <property type="match status" value="1"/>
</dbReference>
<protein>
    <recommendedName>
        <fullName evidence="8">Glucose receptor Git3 N-terminal domain-containing protein</fullName>
    </recommendedName>
</protein>
<dbReference type="SUPFAM" id="SSF81321">
    <property type="entry name" value="Family A G protein-coupled receptor-like"/>
    <property type="match status" value="1"/>
</dbReference>
<evidence type="ECO:0000256" key="3">
    <source>
        <dbReference type="ARBA" id="ARBA00022989"/>
    </source>
</evidence>
<dbReference type="GO" id="GO:0007189">
    <property type="term" value="P:adenylate cyclase-activating G protein-coupled receptor signaling pathway"/>
    <property type="evidence" value="ECO:0007669"/>
    <property type="project" value="TreeGrafter"/>
</dbReference>
<feature type="transmembrane region" description="Helical" evidence="5">
    <location>
        <begin position="97"/>
        <end position="119"/>
    </location>
</feature>
<evidence type="ECO:0000256" key="1">
    <source>
        <dbReference type="ARBA" id="ARBA00004141"/>
    </source>
</evidence>
<evidence type="ECO:0000313" key="6">
    <source>
        <dbReference type="EMBL" id="TRM60269.1"/>
    </source>
</evidence>
<dbReference type="AlphaFoldDB" id="A0A550C636"/>
<evidence type="ECO:0000313" key="7">
    <source>
        <dbReference type="Proteomes" id="UP000320762"/>
    </source>
</evidence>
<evidence type="ECO:0008006" key="8">
    <source>
        <dbReference type="Google" id="ProtNLM"/>
    </source>
</evidence>
<organism evidence="6 7">
    <name type="scientific">Schizophyllum amplum</name>
    <dbReference type="NCBI Taxonomy" id="97359"/>
    <lineage>
        <taxon>Eukaryota</taxon>
        <taxon>Fungi</taxon>
        <taxon>Dikarya</taxon>
        <taxon>Basidiomycota</taxon>
        <taxon>Agaricomycotina</taxon>
        <taxon>Agaricomycetes</taxon>
        <taxon>Agaricomycetidae</taxon>
        <taxon>Agaricales</taxon>
        <taxon>Schizophyllaceae</taxon>
        <taxon>Schizophyllum</taxon>
    </lineage>
</organism>
<feature type="transmembrane region" description="Helical" evidence="5">
    <location>
        <begin position="269"/>
        <end position="288"/>
    </location>
</feature>
<proteinExistence type="predicted"/>
<dbReference type="GO" id="GO:0005886">
    <property type="term" value="C:plasma membrane"/>
    <property type="evidence" value="ECO:0007669"/>
    <property type="project" value="TreeGrafter"/>
</dbReference>
<comment type="subcellular location">
    <subcellularLocation>
        <location evidence="1">Membrane</location>
        <topology evidence="1">Multi-pass membrane protein</topology>
    </subcellularLocation>
</comment>
<feature type="transmembrane region" description="Helical" evidence="5">
    <location>
        <begin position="54"/>
        <end position="77"/>
    </location>
</feature>
<dbReference type="OrthoDB" id="100006at2759"/>
<keyword evidence="3 5" id="KW-1133">Transmembrane helix</keyword>
<reference evidence="6 7" key="1">
    <citation type="journal article" date="2019" name="New Phytol.">
        <title>Comparative genomics reveals unique wood-decay strategies and fruiting body development in the Schizophyllaceae.</title>
        <authorList>
            <person name="Almasi E."/>
            <person name="Sahu N."/>
            <person name="Krizsan K."/>
            <person name="Balint B."/>
            <person name="Kovacs G.M."/>
            <person name="Kiss B."/>
            <person name="Cseklye J."/>
            <person name="Drula E."/>
            <person name="Henrissat B."/>
            <person name="Nagy I."/>
            <person name="Chovatia M."/>
            <person name="Adam C."/>
            <person name="LaButti K."/>
            <person name="Lipzen A."/>
            <person name="Riley R."/>
            <person name="Grigoriev I.V."/>
            <person name="Nagy L.G."/>
        </authorList>
    </citation>
    <scope>NUCLEOTIDE SEQUENCE [LARGE SCALE GENOMIC DNA]</scope>
    <source>
        <strain evidence="6 7">NL-1724</strain>
    </source>
</reference>
<dbReference type="GO" id="GO:0004930">
    <property type="term" value="F:G protein-coupled receptor activity"/>
    <property type="evidence" value="ECO:0007669"/>
    <property type="project" value="TreeGrafter"/>
</dbReference>
<gene>
    <name evidence="6" type="ORF">BD626DRAFT_138113</name>
</gene>
<feature type="transmembrane region" description="Helical" evidence="5">
    <location>
        <begin position="16"/>
        <end position="42"/>
    </location>
</feature>
<dbReference type="STRING" id="97359.A0A550C636"/>
<feature type="transmembrane region" description="Helical" evidence="5">
    <location>
        <begin position="178"/>
        <end position="198"/>
    </location>
</feature>
<sequence length="392" mass="43227">MSAVDPYFSPGEVAGLVLVVIAAFMSGVAVAMVLVYLGFSIFQQTWSLSGHTHFYFLNLMVAEFVQAMGGMMTAEWVREHRVLEGMSCNAQAVFKQLGDVGVALTSMSIAIHTFLNIVLKVSLPPFVAPCVIGTTWTIAILFVAIPAGVHSGQYYGDTGYWCWIRDEFDGERIGLEYLWLYLAAFVSLICYACIAATVKGYDVRSFLGANRAPHVPSAYKPDRVNRRRINQMAMQMLFYPAIYTITVFPIAVVRWTAFAGHQVPPGATIFSSFIFSLSGFLNVLLFGFTRRGLIPYPSQAKSKTKSSFASPGMATNLLTTDSASVYSQTTYMERYSYASSYPGFKVEDAPPLPALPAQAAFNERPKSMGEFREVSLVSNPRPNVAYPGSYWI</sequence>
<accession>A0A550C636</accession>
<comment type="caution">
    <text evidence="6">The sequence shown here is derived from an EMBL/GenBank/DDBJ whole genome shotgun (WGS) entry which is preliminary data.</text>
</comment>